<dbReference type="RefSeq" id="WP_066978525.1">
    <property type="nucleotide sequence ID" value="NZ_LUUI01000066.1"/>
</dbReference>
<evidence type="ECO:0000313" key="3">
    <source>
        <dbReference type="Proteomes" id="UP000078476"/>
    </source>
</evidence>
<sequence>MYSRTAYFLFWVLLVVIVTALPYVILEYVVDNDSKCTDKISIYSTGLLQSVALAYFLYQAYSGAFFATTSIFLDIEEHENNSDIIHVIATIERGDKWLSEIKNIRYVITDKDSNTPREFGDYQWKSINFPMRNIDNNDVLRLAPKEKTSAPFIVKKLVDTKGFYIIAEVKYESVGWRIPAISYAKIYIPPA</sequence>
<comment type="caution">
    <text evidence="2">The sequence shown here is derived from an EMBL/GenBank/DDBJ whole genome shotgun (WGS) entry which is preliminary data.</text>
</comment>
<keyword evidence="3" id="KW-1185">Reference proteome</keyword>
<dbReference type="AlphaFoldDB" id="A0A177NNI5"/>
<evidence type="ECO:0000256" key="1">
    <source>
        <dbReference type="SAM" id="Phobius"/>
    </source>
</evidence>
<protein>
    <submittedName>
        <fullName evidence="2">Uncharacterized protein</fullName>
    </submittedName>
</protein>
<evidence type="ECO:0000313" key="2">
    <source>
        <dbReference type="EMBL" id="OAI19412.1"/>
    </source>
</evidence>
<accession>A0A177NNI5</accession>
<reference evidence="2 3" key="1">
    <citation type="submission" date="2016-03" db="EMBL/GenBank/DDBJ databases">
        <authorList>
            <person name="Ploux O."/>
        </authorList>
    </citation>
    <scope>NUCLEOTIDE SEQUENCE [LARGE SCALE GENOMIC DNA]</scope>
    <source>
        <strain evidence="2 3">R-45370</strain>
    </source>
</reference>
<keyword evidence="1" id="KW-1133">Transmembrane helix</keyword>
<feature type="transmembrane region" description="Helical" evidence="1">
    <location>
        <begin position="6"/>
        <end position="30"/>
    </location>
</feature>
<keyword evidence="1" id="KW-0812">Transmembrane</keyword>
<dbReference type="Proteomes" id="UP000078476">
    <property type="component" value="Unassembled WGS sequence"/>
</dbReference>
<organism evidence="2 3">
    <name type="scientific">Methylomonas lenta</name>
    <dbReference type="NCBI Taxonomy" id="980561"/>
    <lineage>
        <taxon>Bacteria</taxon>
        <taxon>Pseudomonadati</taxon>
        <taxon>Pseudomonadota</taxon>
        <taxon>Gammaproteobacteria</taxon>
        <taxon>Methylococcales</taxon>
        <taxon>Methylococcaceae</taxon>
        <taxon>Methylomonas</taxon>
    </lineage>
</organism>
<proteinExistence type="predicted"/>
<gene>
    <name evidence="2" type="ORF">A1359_03720</name>
</gene>
<dbReference type="EMBL" id="LUUI01000066">
    <property type="protein sequence ID" value="OAI19412.1"/>
    <property type="molecule type" value="Genomic_DNA"/>
</dbReference>
<keyword evidence="1" id="KW-0472">Membrane</keyword>
<name>A0A177NNI5_9GAMM</name>